<accession>A0ABD5QTS3</accession>
<dbReference type="RefSeq" id="WP_122106286.1">
    <property type="nucleotide sequence ID" value="NZ_JBHSKV010000018.1"/>
</dbReference>
<protein>
    <recommendedName>
        <fullName evidence="3">DUF4935 domain-containing protein</fullName>
    </recommendedName>
</protein>
<organism evidence="1 2">
    <name type="scientific">Halorubrum glutamatedens</name>
    <dbReference type="NCBI Taxonomy" id="2707018"/>
    <lineage>
        <taxon>Archaea</taxon>
        <taxon>Methanobacteriati</taxon>
        <taxon>Methanobacteriota</taxon>
        <taxon>Stenosarchaea group</taxon>
        <taxon>Halobacteria</taxon>
        <taxon>Halobacteriales</taxon>
        <taxon>Haloferacaceae</taxon>
        <taxon>Halorubrum</taxon>
    </lineage>
</organism>
<evidence type="ECO:0000313" key="1">
    <source>
        <dbReference type="EMBL" id="MFC5135673.1"/>
    </source>
</evidence>
<reference evidence="1 2" key="1">
    <citation type="journal article" date="2019" name="Int. J. Syst. Evol. Microbiol.">
        <title>The Global Catalogue of Microorganisms (GCM) 10K type strain sequencing project: providing services to taxonomists for standard genome sequencing and annotation.</title>
        <authorList>
            <consortium name="The Broad Institute Genomics Platform"/>
            <consortium name="The Broad Institute Genome Sequencing Center for Infectious Disease"/>
            <person name="Wu L."/>
            <person name="Ma J."/>
        </authorList>
    </citation>
    <scope>NUCLEOTIDE SEQUENCE [LARGE SCALE GENOMIC DNA]</scope>
    <source>
        <strain evidence="1 2">CGMCC 1.16026</strain>
    </source>
</reference>
<gene>
    <name evidence="1" type="ORF">ACFPJA_13220</name>
</gene>
<proteinExistence type="predicted"/>
<dbReference type="AlphaFoldDB" id="A0ABD5QTS3"/>
<keyword evidence="2" id="KW-1185">Reference proteome</keyword>
<dbReference type="EMBL" id="JBHSKV010000018">
    <property type="protein sequence ID" value="MFC5135673.1"/>
    <property type="molecule type" value="Genomic_DNA"/>
</dbReference>
<name>A0ABD5QTS3_9EURY</name>
<comment type="caution">
    <text evidence="1">The sequence shown here is derived from an EMBL/GenBank/DDBJ whole genome shotgun (WGS) entry which is preliminary data.</text>
</comment>
<evidence type="ECO:0008006" key="3">
    <source>
        <dbReference type="Google" id="ProtNLM"/>
    </source>
</evidence>
<evidence type="ECO:0000313" key="2">
    <source>
        <dbReference type="Proteomes" id="UP001596145"/>
    </source>
</evidence>
<dbReference type="Proteomes" id="UP001596145">
    <property type="component" value="Unassembled WGS sequence"/>
</dbReference>
<sequence>MADNAFLDKGVILGFCFFTDPHHRECRRYLFSGETEYFATEQVENIFRNAKDSIIEEHRSGILRNIQQVKVNYEGELSENDIEEIQSEIDRGENSAWRYLVDFYDDKAGRGVYEVTDELREVIREIEQRAEARKETLYSTFQGWLRISSHESVQDELTQLRAQDEEDFWIVIDAHDVAANVPGETELATTNPAEFADDQIEEEVLGATAIDSIQLVFVSREYSASALRNNSSDGSVPTDVSGDDA</sequence>